<reference evidence="2" key="1">
    <citation type="submission" date="2023-12" db="EMBL/GenBank/DDBJ databases">
        <title>Fervidustalea candida gen. nov., sp. nov., a novel member of the family Paenibacillaceae isolated from a geothermal area.</title>
        <authorList>
            <person name="Li W.-J."/>
            <person name="Jiao J.-Y."/>
            <person name="Chen Y."/>
        </authorList>
    </citation>
    <scope>NUCLEOTIDE SEQUENCE</scope>
    <source>
        <strain evidence="2">SYSU GA230002</strain>
    </source>
</reference>
<proteinExistence type="predicted"/>
<feature type="region of interest" description="Disordered" evidence="1">
    <location>
        <begin position="1"/>
        <end position="36"/>
    </location>
</feature>
<protein>
    <submittedName>
        <fullName evidence="2">Uncharacterized protein</fullName>
    </submittedName>
</protein>
<dbReference type="Proteomes" id="UP001310386">
    <property type="component" value="Unassembled WGS sequence"/>
</dbReference>
<keyword evidence="3" id="KW-1185">Reference proteome</keyword>
<evidence type="ECO:0000313" key="3">
    <source>
        <dbReference type="Proteomes" id="UP001310386"/>
    </source>
</evidence>
<feature type="compositionally biased region" description="Polar residues" evidence="1">
    <location>
        <begin position="1"/>
        <end position="12"/>
    </location>
</feature>
<accession>A0ABU5ZF65</accession>
<gene>
    <name evidence="2" type="ORF">VF724_04250</name>
</gene>
<name>A0ABU5ZF65_9BACL</name>
<dbReference type="EMBL" id="JAYJLD010000004">
    <property type="protein sequence ID" value="MEB3100867.1"/>
    <property type="molecule type" value="Genomic_DNA"/>
</dbReference>
<sequence>MTDMSNSTNRSMNGHGDGNEHTNGNENTKGDENRMDELVREISEALTQGEMLPDDRQQAIRKNLSARYEVRIQAETDPIAEEIKQYRSIAEEVDDRYDSYMERAAKRQNDPVKKYGKKNP</sequence>
<organism evidence="2 3">
    <name type="scientific">Ferviditalea candida</name>
    <dbReference type="NCBI Taxonomy" id="3108399"/>
    <lineage>
        <taxon>Bacteria</taxon>
        <taxon>Bacillati</taxon>
        <taxon>Bacillota</taxon>
        <taxon>Bacilli</taxon>
        <taxon>Bacillales</taxon>
        <taxon>Paenibacillaceae</taxon>
        <taxon>Ferviditalea</taxon>
    </lineage>
</organism>
<evidence type="ECO:0000313" key="2">
    <source>
        <dbReference type="EMBL" id="MEB3100867.1"/>
    </source>
</evidence>
<comment type="caution">
    <text evidence="2">The sequence shown here is derived from an EMBL/GenBank/DDBJ whole genome shotgun (WGS) entry which is preliminary data.</text>
</comment>
<dbReference type="RefSeq" id="WP_371752981.1">
    <property type="nucleotide sequence ID" value="NZ_JAYJLD010000004.1"/>
</dbReference>
<evidence type="ECO:0000256" key="1">
    <source>
        <dbReference type="SAM" id="MobiDB-lite"/>
    </source>
</evidence>